<accession>A0AAJ0EBW8</accession>
<evidence type="ECO:0000313" key="1">
    <source>
        <dbReference type="EMBL" id="KAK1633414.1"/>
    </source>
</evidence>
<dbReference type="EMBL" id="JAHMHQ010000018">
    <property type="protein sequence ID" value="KAK1633414.1"/>
    <property type="molecule type" value="Genomic_DNA"/>
</dbReference>
<dbReference type="GeneID" id="85481080"/>
<organism evidence="1 2">
    <name type="scientific">Colletotrichum phormii</name>
    <dbReference type="NCBI Taxonomy" id="359342"/>
    <lineage>
        <taxon>Eukaryota</taxon>
        <taxon>Fungi</taxon>
        <taxon>Dikarya</taxon>
        <taxon>Ascomycota</taxon>
        <taxon>Pezizomycotina</taxon>
        <taxon>Sordariomycetes</taxon>
        <taxon>Hypocreomycetidae</taxon>
        <taxon>Glomerellales</taxon>
        <taxon>Glomerellaceae</taxon>
        <taxon>Colletotrichum</taxon>
        <taxon>Colletotrichum acutatum species complex</taxon>
    </lineage>
</organism>
<sequence length="135" mass="15741">MSATLSYFFIFPCQNNKAMAMMDLLPLHFYYSPISFFLLSHGVLETGGLHGQSFAHLWAKRAWIDSGIDKRRYPAGLALFRLHMYSTAIYKSQDSYTAPAHRKRRYPNSKQETFQILHHSFFSFSCTPIFDLKPY</sequence>
<dbReference type="AlphaFoldDB" id="A0AAJ0EBW8"/>
<reference evidence="1" key="1">
    <citation type="submission" date="2021-06" db="EMBL/GenBank/DDBJ databases">
        <title>Comparative genomics, transcriptomics and evolutionary studies reveal genomic signatures of adaptation to plant cell wall in hemibiotrophic fungi.</title>
        <authorList>
            <consortium name="DOE Joint Genome Institute"/>
            <person name="Baroncelli R."/>
            <person name="Diaz J.F."/>
            <person name="Benocci T."/>
            <person name="Peng M."/>
            <person name="Battaglia E."/>
            <person name="Haridas S."/>
            <person name="Andreopoulos W."/>
            <person name="Labutti K."/>
            <person name="Pangilinan J."/>
            <person name="Floch G.L."/>
            <person name="Makela M.R."/>
            <person name="Henrissat B."/>
            <person name="Grigoriev I.V."/>
            <person name="Crouch J.A."/>
            <person name="De Vries R.P."/>
            <person name="Sukno S.A."/>
            <person name="Thon M.R."/>
        </authorList>
    </citation>
    <scope>NUCLEOTIDE SEQUENCE</scope>
    <source>
        <strain evidence="1">CBS 102054</strain>
    </source>
</reference>
<name>A0AAJ0EBW8_9PEZI</name>
<proteinExistence type="predicted"/>
<comment type="caution">
    <text evidence="1">The sequence shown here is derived from an EMBL/GenBank/DDBJ whole genome shotgun (WGS) entry which is preliminary data.</text>
</comment>
<evidence type="ECO:0000313" key="2">
    <source>
        <dbReference type="Proteomes" id="UP001243989"/>
    </source>
</evidence>
<dbReference type="RefSeq" id="XP_060442021.1">
    <property type="nucleotide sequence ID" value="XM_060596218.1"/>
</dbReference>
<dbReference type="Proteomes" id="UP001243989">
    <property type="component" value="Unassembled WGS sequence"/>
</dbReference>
<gene>
    <name evidence="1" type="ORF">BDP81DRAFT_73463</name>
</gene>
<keyword evidence="2" id="KW-1185">Reference proteome</keyword>
<protein>
    <submittedName>
        <fullName evidence="1">Uncharacterized protein</fullName>
    </submittedName>
</protein>